<reference evidence="1" key="1">
    <citation type="submission" date="2018-02" db="EMBL/GenBank/DDBJ databases">
        <title>Rhizophora mucronata_Transcriptome.</title>
        <authorList>
            <person name="Meera S.P."/>
            <person name="Sreeshan A."/>
            <person name="Augustine A."/>
        </authorList>
    </citation>
    <scope>NUCLEOTIDE SEQUENCE</scope>
    <source>
        <tissue evidence="1">Leaf</tissue>
    </source>
</reference>
<protein>
    <submittedName>
        <fullName evidence="1">Uncharacterized protein</fullName>
    </submittedName>
</protein>
<proteinExistence type="predicted"/>
<name>A0A2P2PJA8_RHIMU</name>
<sequence length="25" mass="2859">MQTCQDINASQSKLMCLWSSDVTIR</sequence>
<dbReference type="EMBL" id="GGEC01074376">
    <property type="protein sequence ID" value="MBX54860.1"/>
    <property type="molecule type" value="Transcribed_RNA"/>
</dbReference>
<organism evidence="1">
    <name type="scientific">Rhizophora mucronata</name>
    <name type="common">Asiatic mangrove</name>
    <dbReference type="NCBI Taxonomy" id="61149"/>
    <lineage>
        <taxon>Eukaryota</taxon>
        <taxon>Viridiplantae</taxon>
        <taxon>Streptophyta</taxon>
        <taxon>Embryophyta</taxon>
        <taxon>Tracheophyta</taxon>
        <taxon>Spermatophyta</taxon>
        <taxon>Magnoliopsida</taxon>
        <taxon>eudicotyledons</taxon>
        <taxon>Gunneridae</taxon>
        <taxon>Pentapetalae</taxon>
        <taxon>rosids</taxon>
        <taxon>fabids</taxon>
        <taxon>Malpighiales</taxon>
        <taxon>Rhizophoraceae</taxon>
        <taxon>Rhizophora</taxon>
    </lineage>
</organism>
<evidence type="ECO:0000313" key="1">
    <source>
        <dbReference type="EMBL" id="MBX54860.1"/>
    </source>
</evidence>
<accession>A0A2P2PJA8</accession>
<dbReference type="AlphaFoldDB" id="A0A2P2PJA8"/>